<evidence type="ECO:0000313" key="2">
    <source>
        <dbReference type="EMBL" id="SHM50148.1"/>
    </source>
</evidence>
<feature type="transmembrane region" description="Helical" evidence="1">
    <location>
        <begin position="72"/>
        <end position="92"/>
    </location>
</feature>
<keyword evidence="3" id="KW-1185">Reference proteome</keyword>
<keyword evidence="1" id="KW-0472">Membrane</keyword>
<dbReference type="RefSeq" id="WP_079734155.1">
    <property type="nucleotide sequence ID" value="NZ_LT670848.1"/>
</dbReference>
<sequence>MKLTKNKIKYSLIFSFTLYLLANLFIVMQEKYYENKLEKYDLNENGFFEEYERTEKQQITLQKVSNDTPRNLAPFTTIPLVIIVGLLMWATLKVIEKKRLI</sequence>
<gene>
    <name evidence="2" type="ORF">SAMN05878281_0888</name>
</gene>
<feature type="transmembrane region" description="Helical" evidence="1">
    <location>
        <begin position="12"/>
        <end position="29"/>
    </location>
</feature>
<name>A0A1M7JB45_9FLAO</name>
<keyword evidence="1" id="KW-0812">Transmembrane</keyword>
<protein>
    <submittedName>
        <fullName evidence="2">Uncharacterized protein</fullName>
    </submittedName>
</protein>
<dbReference type="STRING" id="143223.SAMN05878281_0888"/>
<evidence type="ECO:0000256" key="1">
    <source>
        <dbReference type="SAM" id="Phobius"/>
    </source>
</evidence>
<evidence type="ECO:0000313" key="3">
    <source>
        <dbReference type="Proteomes" id="UP000190235"/>
    </source>
</evidence>
<accession>A0A1M7JB45</accession>
<reference evidence="3" key="1">
    <citation type="submission" date="2016-11" db="EMBL/GenBank/DDBJ databases">
        <authorList>
            <person name="Varghese N."/>
            <person name="Submissions S."/>
        </authorList>
    </citation>
    <scope>NUCLEOTIDE SEQUENCE [LARGE SCALE GENOMIC DNA]</scope>
    <source>
        <strain evidence="3">ACAM 48</strain>
    </source>
</reference>
<dbReference type="EMBL" id="LT670848">
    <property type="protein sequence ID" value="SHM50148.1"/>
    <property type="molecule type" value="Genomic_DNA"/>
</dbReference>
<dbReference type="OrthoDB" id="1454053at2"/>
<dbReference type="AlphaFoldDB" id="A0A1M7JB45"/>
<organism evidence="2 3">
    <name type="scientific">Salegentibacter salegens</name>
    <dbReference type="NCBI Taxonomy" id="143223"/>
    <lineage>
        <taxon>Bacteria</taxon>
        <taxon>Pseudomonadati</taxon>
        <taxon>Bacteroidota</taxon>
        <taxon>Flavobacteriia</taxon>
        <taxon>Flavobacteriales</taxon>
        <taxon>Flavobacteriaceae</taxon>
        <taxon>Salegentibacter</taxon>
    </lineage>
</organism>
<dbReference type="Proteomes" id="UP000190235">
    <property type="component" value="Chromosome I"/>
</dbReference>
<proteinExistence type="predicted"/>
<keyword evidence="1" id="KW-1133">Transmembrane helix</keyword>